<evidence type="ECO:0000313" key="5">
    <source>
        <dbReference type="EMBL" id="CAK9438770.1"/>
    </source>
</evidence>
<dbReference type="SMART" id="SM00174">
    <property type="entry name" value="RHO"/>
    <property type="match status" value="1"/>
</dbReference>
<proteinExistence type="predicted"/>
<organism evidence="5 6">
    <name type="scientific">Lodderomyces beijingensis</name>
    <dbReference type="NCBI Taxonomy" id="1775926"/>
    <lineage>
        <taxon>Eukaryota</taxon>
        <taxon>Fungi</taxon>
        <taxon>Dikarya</taxon>
        <taxon>Ascomycota</taxon>
        <taxon>Saccharomycotina</taxon>
        <taxon>Pichiomycetes</taxon>
        <taxon>Debaryomycetaceae</taxon>
        <taxon>Candida/Lodderomyces clade</taxon>
        <taxon>Lodderomyces</taxon>
    </lineage>
</organism>
<dbReference type="SMART" id="SM00175">
    <property type="entry name" value="RAB"/>
    <property type="match status" value="1"/>
</dbReference>
<keyword evidence="3" id="KW-0342">GTP-binding</keyword>
<reference evidence="5 6" key="1">
    <citation type="submission" date="2024-03" db="EMBL/GenBank/DDBJ databases">
        <authorList>
            <person name="Brejova B."/>
        </authorList>
    </citation>
    <scope>NUCLEOTIDE SEQUENCE [LARGE SCALE GENOMIC DNA]</scope>
    <source>
        <strain evidence="5 6">CBS 14171</strain>
    </source>
</reference>
<evidence type="ECO:0000256" key="2">
    <source>
        <dbReference type="ARBA" id="ARBA00022741"/>
    </source>
</evidence>
<feature type="compositionally biased region" description="Polar residues" evidence="4">
    <location>
        <begin position="1"/>
        <end position="28"/>
    </location>
</feature>
<evidence type="ECO:0000256" key="1">
    <source>
        <dbReference type="ARBA" id="ARBA00022481"/>
    </source>
</evidence>
<keyword evidence="2" id="KW-0547">Nucleotide-binding</keyword>
<feature type="compositionally biased region" description="Polar residues" evidence="4">
    <location>
        <begin position="270"/>
        <end position="283"/>
    </location>
</feature>
<dbReference type="SUPFAM" id="SSF52540">
    <property type="entry name" value="P-loop containing nucleoside triphosphate hydrolases"/>
    <property type="match status" value="1"/>
</dbReference>
<keyword evidence="6" id="KW-1185">Reference proteome</keyword>
<dbReference type="PANTHER" id="PTHR24072">
    <property type="entry name" value="RHO FAMILY GTPASE"/>
    <property type="match status" value="1"/>
</dbReference>
<dbReference type="PROSITE" id="PS51420">
    <property type="entry name" value="RHO"/>
    <property type="match status" value="1"/>
</dbReference>
<dbReference type="RefSeq" id="XP_066829932.1">
    <property type="nucleotide sequence ID" value="XM_066973054.1"/>
</dbReference>
<dbReference type="Proteomes" id="UP001497383">
    <property type="component" value="Chromosome 3"/>
</dbReference>
<sequence>MRSSVFSGRSPVVTSSPRFDQSQQSSFNPYEAARERQEMFQKTPASPRIVIDNDPIVPEYAEVNVHNSKKCNYSMKIVVVGDGAVGKSCLLISYSSNQFPEIYVPTIFENYVRTVMSPSGKTIELALWDTAGQEEYDRLRPLSYPDVDLLLICFALDNVTSLSNVKELWFPEVNHYCPGIPIILVGTKSDLPSDIPEEIPLKIATDIGAIAYLKCSAKTMHNIRTVFNYALNHFQKKMELQEQIEKSNNGGMKRISKRFGSSGNHDHLRTSSNTSNTRRGHLKNTSYDSTLLLDQPLTEDLYEKNPYGNFGRNSGEIYKNTELDFIKEKEKREKKKKSKRCVIL</sequence>
<keyword evidence="1" id="KW-0488">Methylation</keyword>
<evidence type="ECO:0000313" key="6">
    <source>
        <dbReference type="Proteomes" id="UP001497383"/>
    </source>
</evidence>
<feature type="region of interest" description="Disordered" evidence="4">
    <location>
        <begin position="1"/>
        <end position="30"/>
    </location>
</feature>
<dbReference type="GeneID" id="92208190"/>
<protein>
    <submittedName>
        <fullName evidence="5">Uncharacterized protein</fullName>
    </submittedName>
</protein>
<evidence type="ECO:0000256" key="4">
    <source>
        <dbReference type="SAM" id="MobiDB-lite"/>
    </source>
</evidence>
<dbReference type="InterPro" id="IPR027417">
    <property type="entry name" value="P-loop_NTPase"/>
</dbReference>
<gene>
    <name evidence="5" type="ORF">LODBEIA_P29940</name>
</gene>
<dbReference type="Gene3D" id="3.40.50.300">
    <property type="entry name" value="P-loop containing nucleotide triphosphate hydrolases"/>
    <property type="match status" value="1"/>
</dbReference>
<dbReference type="EMBL" id="OZ022407">
    <property type="protein sequence ID" value="CAK9438770.1"/>
    <property type="molecule type" value="Genomic_DNA"/>
</dbReference>
<dbReference type="NCBIfam" id="TIGR00231">
    <property type="entry name" value="small_GTP"/>
    <property type="match status" value="1"/>
</dbReference>
<accession>A0ABP0ZKU6</accession>
<dbReference type="InterPro" id="IPR003578">
    <property type="entry name" value="Small_GTPase_Rho"/>
</dbReference>
<dbReference type="InterPro" id="IPR005225">
    <property type="entry name" value="Small_GTP-bd"/>
</dbReference>
<dbReference type="InterPro" id="IPR001806">
    <property type="entry name" value="Small_GTPase"/>
</dbReference>
<dbReference type="SMART" id="SM00173">
    <property type="entry name" value="RAS"/>
    <property type="match status" value="1"/>
</dbReference>
<dbReference type="PROSITE" id="PS51421">
    <property type="entry name" value="RAS"/>
    <property type="match status" value="1"/>
</dbReference>
<evidence type="ECO:0000256" key="3">
    <source>
        <dbReference type="ARBA" id="ARBA00023134"/>
    </source>
</evidence>
<dbReference type="PROSITE" id="PS51419">
    <property type="entry name" value="RAB"/>
    <property type="match status" value="1"/>
</dbReference>
<dbReference type="Pfam" id="PF00071">
    <property type="entry name" value="Ras"/>
    <property type="match status" value="1"/>
</dbReference>
<feature type="region of interest" description="Disordered" evidence="4">
    <location>
        <begin position="249"/>
        <end position="283"/>
    </location>
</feature>
<name>A0ABP0ZKU6_9ASCO</name>
<dbReference type="PRINTS" id="PR00449">
    <property type="entry name" value="RASTRNSFRMNG"/>
</dbReference>